<keyword evidence="3" id="KW-0804">Transcription</keyword>
<dbReference type="Gene3D" id="1.10.260.40">
    <property type="entry name" value="lambda repressor-like DNA-binding domains"/>
    <property type="match status" value="1"/>
</dbReference>
<dbReference type="InterPro" id="IPR001387">
    <property type="entry name" value="Cro/C1-type_HTH"/>
</dbReference>
<evidence type="ECO:0000256" key="1">
    <source>
        <dbReference type="ARBA" id="ARBA00023015"/>
    </source>
</evidence>
<evidence type="ECO:0000259" key="4">
    <source>
        <dbReference type="PROSITE" id="PS50932"/>
    </source>
</evidence>
<dbReference type="InterPro" id="IPR046335">
    <property type="entry name" value="LacI/GalR-like_sensor"/>
</dbReference>
<dbReference type="Proteomes" id="UP001597393">
    <property type="component" value="Unassembled WGS sequence"/>
</dbReference>
<evidence type="ECO:0000256" key="2">
    <source>
        <dbReference type="ARBA" id="ARBA00023125"/>
    </source>
</evidence>
<evidence type="ECO:0000256" key="3">
    <source>
        <dbReference type="ARBA" id="ARBA00023163"/>
    </source>
</evidence>
<dbReference type="CDD" id="cd01392">
    <property type="entry name" value="HTH_LacI"/>
    <property type="match status" value="1"/>
</dbReference>
<dbReference type="InterPro" id="IPR028082">
    <property type="entry name" value="Peripla_BP_I"/>
</dbReference>
<dbReference type="Pfam" id="PF00356">
    <property type="entry name" value="LacI"/>
    <property type="match status" value="1"/>
</dbReference>
<dbReference type="PROSITE" id="PS50943">
    <property type="entry name" value="HTH_CROC1"/>
    <property type="match status" value="1"/>
</dbReference>
<feature type="domain" description="HTH lacI-type" evidence="4">
    <location>
        <begin position="4"/>
        <end position="58"/>
    </location>
</feature>
<dbReference type="InterPro" id="IPR010982">
    <property type="entry name" value="Lambda_DNA-bd_dom_sf"/>
</dbReference>
<dbReference type="PANTHER" id="PTHR30146:SF109">
    <property type="entry name" value="HTH-TYPE TRANSCRIPTIONAL REGULATOR GALS"/>
    <property type="match status" value="1"/>
</dbReference>
<comment type="caution">
    <text evidence="6">The sequence shown here is derived from an EMBL/GenBank/DDBJ whole genome shotgun (WGS) entry which is preliminary data.</text>
</comment>
<keyword evidence="7" id="KW-1185">Reference proteome</keyword>
<dbReference type="InterPro" id="IPR000843">
    <property type="entry name" value="HTH_LacI"/>
</dbReference>
<evidence type="ECO:0000313" key="6">
    <source>
        <dbReference type="EMBL" id="MFD2597840.1"/>
    </source>
</evidence>
<accession>A0ABW5NHE6</accession>
<keyword evidence="2 6" id="KW-0238">DNA-binding</keyword>
<keyword evidence="1" id="KW-0805">Transcription regulation</keyword>
<dbReference type="EMBL" id="JBHUMA010000004">
    <property type="protein sequence ID" value="MFD2597840.1"/>
    <property type="molecule type" value="Genomic_DNA"/>
</dbReference>
<dbReference type="GO" id="GO:0003677">
    <property type="term" value="F:DNA binding"/>
    <property type="evidence" value="ECO:0007669"/>
    <property type="project" value="UniProtKB-KW"/>
</dbReference>
<feature type="domain" description="HTH cro/C1-type" evidence="5">
    <location>
        <begin position="2"/>
        <end position="38"/>
    </location>
</feature>
<evidence type="ECO:0000313" key="7">
    <source>
        <dbReference type="Proteomes" id="UP001597393"/>
    </source>
</evidence>
<dbReference type="Pfam" id="PF13377">
    <property type="entry name" value="Peripla_BP_3"/>
    <property type="match status" value="1"/>
</dbReference>
<gene>
    <name evidence="6" type="ORF">ACFSQ3_02665</name>
</gene>
<dbReference type="PANTHER" id="PTHR30146">
    <property type="entry name" value="LACI-RELATED TRANSCRIPTIONAL REPRESSOR"/>
    <property type="match status" value="1"/>
</dbReference>
<proteinExistence type="predicted"/>
<dbReference type="Gene3D" id="3.40.50.2300">
    <property type="match status" value="2"/>
</dbReference>
<organism evidence="6 7">
    <name type="scientific">Sphingobacterium corticis</name>
    <dbReference type="NCBI Taxonomy" id="1812823"/>
    <lineage>
        <taxon>Bacteria</taxon>
        <taxon>Pseudomonadati</taxon>
        <taxon>Bacteroidota</taxon>
        <taxon>Sphingobacteriia</taxon>
        <taxon>Sphingobacteriales</taxon>
        <taxon>Sphingobacteriaceae</taxon>
        <taxon>Sphingobacterium</taxon>
    </lineage>
</organism>
<sequence length="346" mass="38262">MANITLKQLAKMLGISVSSVSKALNDSHEISEETKIKVRKLAKQEGYRPNMFGKSLKTGRTNTVAVIIPYLANPFQSQILEGAHQAAYANDYKLIFIQSREDQEIERDLLHSLIDQRIDGIIISPSANSDPTFLRAINEEVPIVLIDRIDFDVETHKIGVDNERGAFDATEHLIASGRRDILVLNGKGLGVTQKRTSGYQKALLANYIPFRSEYIVEIDYQQSKQEMADELRQILKEKLQMMPDKIGLLGNTDVLTVTALAVLADLGIEVPNQVAVIGFSNTEAAEAMNPSLSTVVQPAIEMGRLGIEKLIELIKCKNRNQLNPTITTLAPIMALRKSTKVLPASS</sequence>
<name>A0ABW5NHE6_9SPHI</name>
<dbReference type="SUPFAM" id="SSF47413">
    <property type="entry name" value="lambda repressor-like DNA-binding domains"/>
    <property type="match status" value="1"/>
</dbReference>
<protein>
    <submittedName>
        <fullName evidence="6">LacI family DNA-binding transcriptional regulator</fullName>
    </submittedName>
</protein>
<dbReference type="SUPFAM" id="SSF53822">
    <property type="entry name" value="Periplasmic binding protein-like I"/>
    <property type="match status" value="1"/>
</dbReference>
<dbReference type="CDD" id="cd06267">
    <property type="entry name" value="PBP1_LacI_sugar_binding-like"/>
    <property type="match status" value="1"/>
</dbReference>
<dbReference type="RefSeq" id="WP_380867253.1">
    <property type="nucleotide sequence ID" value="NZ_JBHUMA010000004.1"/>
</dbReference>
<dbReference type="SMART" id="SM00354">
    <property type="entry name" value="HTH_LACI"/>
    <property type="match status" value="1"/>
</dbReference>
<evidence type="ECO:0000259" key="5">
    <source>
        <dbReference type="PROSITE" id="PS50943"/>
    </source>
</evidence>
<dbReference type="PROSITE" id="PS50932">
    <property type="entry name" value="HTH_LACI_2"/>
    <property type="match status" value="1"/>
</dbReference>
<reference evidence="7" key="1">
    <citation type="journal article" date="2019" name="Int. J. Syst. Evol. Microbiol.">
        <title>The Global Catalogue of Microorganisms (GCM) 10K type strain sequencing project: providing services to taxonomists for standard genome sequencing and annotation.</title>
        <authorList>
            <consortium name="The Broad Institute Genomics Platform"/>
            <consortium name="The Broad Institute Genome Sequencing Center for Infectious Disease"/>
            <person name="Wu L."/>
            <person name="Ma J."/>
        </authorList>
    </citation>
    <scope>NUCLEOTIDE SEQUENCE [LARGE SCALE GENOMIC DNA]</scope>
    <source>
        <strain evidence="7">KCTC 42248</strain>
    </source>
</reference>